<gene>
    <name evidence="2" type="ORF">PVAND_007248</name>
</gene>
<evidence type="ECO:0000313" key="2">
    <source>
        <dbReference type="EMBL" id="KAG5677491.1"/>
    </source>
</evidence>
<organism evidence="2 3">
    <name type="scientific">Polypedilum vanderplanki</name>
    <name type="common">Sleeping chironomid midge</name>
    <dbReference type="NCBI Taxonomy" id="319348"/>
    <lineage>
        <taxon>Eukaryota</taxon>
        <taxon>Metazoa</taxon>
        <taxon>Ecdysozoa</taxon>
        <taxon>Arthropoda</taxon>
        <taxon>Hexapoda</taxon>
        <taxon>Insecta</taxon>
        <taxon>Pterygota</taxon>
        <taxon>Neoptera</taxon>
        <taxon>Endopterygota</taxon>
        <taxon>Diptera</taxon>
        <taxon>Nematocera</taxon>
        <taxon>Chironomoidea</taxon>
        <taxon>Chironomidae</taxon>
        <taxon>Chironominae</taxon>
        <taxon>Polypedilum</taxon>
        <taxon>Polypedilum</taxon>
    </lineage>
</organism>
<dbReference type="EMBL" id="JADBJN010000002">
    <property type="protein sequence ID" value="KAG5677491.1"/>
    <property type="molecule type" value="Genomic_DNA"/>
</dbReference>
<dbReference type="AlphaFoldDB" id="A0A9J6C6P2"/>
<feature type="chain" id="PRO_5039926029" evidence="1">
    <location>
        <begin position="18"/>
        <end position="90"/>
    </location>
</feature>
<evidence type="ECO:0000256" key="1">
    <source>
        <dbReference type="SAM" id="SignalP"/>
    </source>
</evidence>
<comment type="caution">
    <text evidence="2">The sequence shown here is derived from an EMBL/GenBank/DDBJ whole genome shotgun (WGS) entry which is preliminary data.</text>
</comment>
<evidence type="ECO:0000313" key="3">
    <source>
        <dbReference type="Proteomes" id="UP001107558"/>
    </source>
</evidence>
<protein>
    <submittedName>
        <fullName evidence="2">Uncharacterized protein</fullName>
    </submittedName>
</protein>
<keyword evidence="1" id="KW-0732">Signal</keyword>
<name>A0A9J6C6P2_POLVA</name>
<keyword evidence="3" id="KW-1185">Reference proteome</keyword>
<feature type="signal peptide" evidence="1">
    <location>
        <begin position="1"/>
        <end position="17"/>
    </location>
</feature>
<dbReference type="Proteomes" id="UP001107558">
    <property type="component" value="Chromosome 2"/>
</dbReference>
<sequence length="90" mass="10152">MFKEIFIALCFVVIIAAFPSEDKPKLQLPVEATNIKDKMQQNDLERAESRFGFGRGFGHYGSFGGWKGFGIGHGFGSFRGFGHHGYRYWG</sequence>
<reference evidence="2" key="1">
    <citation type="submission" date="2021-03" db="EMBL/GenBank/DDBJ databases">
        <title>Chromosome level genome of the anhydrobiotic midge Polypedilum vanderplanki.</title>
        <authorList>
            <person name="Yoshida Y."/>
            <person name="Kikawada T."/>
            <person name="Gusev O."/>
        </authorList>
    </citation>
    <scope>NUCLEOTIDE SEQUENCE</scope>
    <source>
        <strain evidence="2">NIAS01</strain>
        <tissue evidence="2">Whole body or cell culture</tissue>
    </source>
</reference>
<accession>A0A9J6C6P2</accession>
<proteinExistence type="predicted"/>